<dbReference type="Proteomes" id="UP000078302">
    <property type="component" value="Unassembled WGS sequence"/>
</dbReference>
<name>A0A179BGP6_ACIFR</name>
<keyword evidence="2" id="KW-1185">Reference proteome</keyword>
<proteinExistence type="predicted"/>
<dbReference type="EMBL" id="LVXZ01000115">
    <property type="protein sequence ID" value="OAP90513.1"/>
    <property type="molecule type" value="Genomic_DNA"/>
</dbReference>
<reference evidence="1 2" key="1">
    <citation type="submission" date="2016-04" db="EMBL/GenBank/DDBJ databases">
        <title>Acidithiobacillus ferrooxidans genome sequencing and assembly.</title>
        <authorList>
            <person name="Zhou Z."/>
        </authorList>
    </citation>
    <scope>NUCLEOTIDE SEQUENCE [LARGE SCALE GENOMIC DNA]</scope>
    <source>
        <strain evidence="1 2">BY0502</strain>
    </source>
</reference>
<comment type="caution">
    <text evidence="1">The sequence shown here is derived from an EMBL/GenBank/DDBJ whole genome shotgun (WGS) entry which is preliminary data.</text>
</comment>
<sequence length="61" mass="6846">MPTQLDALSAGAALRIHFFRDDILMETQLTSAPPPPDTAWLELLEDADEVVLARRRAWLEA</sequence>
<evidence type="ECO:0000313" key="2">
    <source>
        <dbReference type="Proteomes" id="UP000078302"/>
    </source>
</evidence>
<evidence type="ECO:0000313" key="1">
    <source>
        <dbReference type="EMBL" id="OAP90513.1"/>
    </source>
</evidence>
<accession>A0A179BGP6</accession>
<gene>
    <name evidence="1" type="ORF">A4H96_09210</name>
</gene>
<dbReference type="AlphaFoldDB" id="A0A179BGP6"/>
<organism evidence="1 2">
    <name type="scientific">Acidithiobacillus ferrooxidans</name>
    <name type="common">Thiobacillus ferrooxidans</name>
    <dbReference type="NCBI Taxonomy" id="920"/>
    <lineage>
        <taxon>Bacteria</taxon>
        <taxon>Pseudomonadati</taxon>
        <taxon>Pseudomonadota</taxon>
        <taxon>Acidithiobacillia</taxon>
        <taxon>Acidithiobacillales</taxon>
        <taxon>Acidithiobacillaceae</taxon>
        <taxon>Acidithiobacillus</taxon>
    </lineage>
</organism>
<protein>
    <submittedName>
        <fullName evidence="1">Uncharacterized protein</fullName>
    </submittedName>
</protein>